<organism evidence="8 10">
    <name type="scientific">Peronospora matthiolae</name>
    <dbReference type="NCBI Taxonomy" id="2874970"/>
    <lineage>
        <taxon>Eukaryota</taxon>
        <taxon>Sar</taxon>
        <taxon>Stramenopiles</taxon>
        <taxon>Oomycota</taxon>
        <taxon>Peronosporomycetes</taxon>
        <taxon>Peronosporales</taxon>
        <taxon>Peronosporaceae</taxon>
        <taxon>Peronospora</taxon>
    </lineage>
</organism>
<dbReference type="EMBL" id="CAKLBY020000228">
    <property type="protein sequence ID" value="CAK7938033.1"/>
    <property type="molecule type" value="Genomic_DNA"/>
</dbReference>
<feature type="transmembrane region" description="Helical" evidence="7">
    <location>
        <begin position="6"/>
        <end position="25"/>
    </location>
</feature>
<evidence type="ECO:0000256" key="5">
    <source>
        <dbReference type="ARBA" id="ARBA00022989"/>
    </source>
</evidence>
<dbReference type="EMBL" id="CAKLBY020000197">
    <property type="protein sequence ID" value="CAK7934193.1"/>
    <property type="molecule type" value="Genomic_DNA"/>
</dbReference>
<dbReference type="Proteomes" id="UP001162060">
    <property type="component" value="Unassembled WGS sequence"/>
</dbReference>
<protein>
    <submittedName>
        <fullName evidence="8">Uncharacterized protein</fullName>
    </submittedName>
</protein>
<evidence type="ECO:0000256" key="2">
    <source>
        <dbReference type="ARBA" id="ARBA00005542"/>
    </source>
</evidence>
<evidence type="ECO:0000256" key="1">
    <source>
        <dbReference type="ARBA" id="ARBA00004651"/>
    </source>
</evidence>
<dbReference type="PANTHER" id="PTHR36561:SF1">
    <property type="entry name" value="TRANSMEMBRANE PROTEIN 147"/>
    <property type="match status" value="1"/>
</dbReference>
<evidence type="ECO:0000256" key="7">
    <source>
        <dbReference type="SAM" id="Phobius"/>
    </source>
</evidence>
<dbReference type="Pfam" id="PF12036">
    <property type="entry name" value="DUF3522"/>
    <property type="match status" value="1"/>
</dbReference>
<keyword evidence="3" id="KW-1003">Cell membrane</keyword>
<name>A0AAV1UKG7_9STRA</name>
<keyword evidence="6 7" id="KW-0472">Membrane</keyword>
<gene>
    <name evidence="8" type="ORF">PM001_LOCUS19343</name>
    <name evidence="9" type="ORF">PM001_LOCUS23183</name>
</gene>
<evidence type="ECO:0000256" key="4">
    <source>
        <dbReference type="ARBA" id="ARBA00022692"/>
    </source>
</evidence>
<evidence type="ECO:0000256" key="3">
    <source>
        <dbReference type="ARBA" id="ARBA00022475"/>
    </source>
</evidence>
<feature type="transmembrane region" description="Helical" evidence="7">
    <location>
        <begin position="70"/>
        <end position="86"/>
    </location>
</feature>
<dbReference type="AlphaFoldDB" id="A0AAV1UKG7"/>
<reference evidence="8" key="1">
    <citation type="submission" date="2024-01" db="EMBL/GenBank/DDBJ databases">
        <authorList>
            <person name="Webb A."/>
        </authorList>
    </citation>
    <scope>NUCLEOTIDE SEQUENCE</scope>
    <source>
        <strain evidence="8">Pm1</strain>
    </source>
</reference>
<feature type="transmembrane region" description="Helical" evidence="7">
    <location>
        <begin position="32"/>
        <end position="50"/>
    </location>
</feature>
<keyword evidence="4 7" id="KW-0812">Transmembrane</keyword>
<keyword evidence="5 7" id="KW-1133">Transmembrane helix</keyword>
<accession>A0AAV1UKG7</accession>
<sequence>MLLGIARFVFLALTDVAMLPALVVMKRNRRHFELFVGVSQLLISFSFNAAEAFDTQLFLMEDDWHFLSDVVSIAYFLLLCVHLMGYKDENRNIVLRYVAFAGSLLFKTKDRWDSTFYEGMLVACYLLGVVYRRVFTVSNDISPLNKQNAAYGLYSLAAAAVAAIAAFYFEDEDTAVGVAKGMMHMLAGSAFYYAWLSVPCMDSKKDDIIPTHSLYV</sequence>
<feature type="transmembrane region" description="Helical" evidence="7">
    <location>
        <begin position="151"/>
        <end position="169"/>
    </location>
</feature>
<comment type="similarity">
    <text evidence="2">Belongs to the TMEM8 family.</text>
</comment>
<dbReference type="InterPro" id="IPR021910">
    <property type="entry name" value="NGX6/PGAP6/MYMK"/>
</dbReference>
<comment type="caution">
    <text evidence="8">The sequence shown here is derived from an EMBL/GenBank/DDBJ whole genome shotgun (WGS) entry which is preliminary data.</text>
</comment>
<feature type="transmembrane region" description="Helical" evidence="7">
    <location>
        <begin position="114"/>
        <end position="131"/>
    </location>
</feature>
<dbReference type="GO" id="GO:0005886">
    <property type="term" value="C:plasma membrane"/>
    <property type="evidence" value="ECO:0007669"/>
    <property type="project" value="UniProtKB-SubCell"/>
</dbReference>
<evidence type="ECO:0000313" key="8">
    <source>
        <dbReference type="EMBL" id="CAK7934193.1"/>
    </source>
</evidence>
<evidence type="ECO:0000256" key="6">
    <source>
        <dbReference type="ARBA" id="ARBA00023136"/>
    </source>
</evidence>
<comment type="subcellular location">
    <subcellularLocation>
        <location evidence="1">Cell membrane</location>
        <topology evidence="1">Multi-pass membrane protein</topology>
    </subcellularLocation>
</comment>
<feature type="transmembrane region" description="Helical" evidence="7">
    <location>
        <begin position="175"/>
        <end position="195"/>
    </location>
</feature>
<evidence type="ECO:0000313" key="9">
    <source>
        <dbReference type="EMBL" id="CAK7938033.1"/>
    </source>
</evidence>
<dbReference type="PANTHER" id="PTHR36561">
    <property type="entry name" value="HAEMOLYSIN-III RELATED-RELATED"/>
    <property type="match status" value="1"/>
</dbReference>
<proteinExistence type="inferred from homology"/>
<evidence type="ECO:0000313" key="10">
    <source>
        <dbReference type="Proteomes" id="UP001162060"/>
    </source>
</evidence>